<keyword evidence="2" id="KW-1185">Reference proteome</keyword>
<gene>
    <name evidence="1" type="ORF">MCOR_56659</name>
</gene>
<proteinExistence type="predicted"/>
<evidence type="ECO:0000313" key="2">
    <source>
        <dbReference type="Proteomes" id="UP000507470"/>
    </source>
</evidence>
<reference evidence="1 2" key="1">
    <citation type="submission" date="2020-06" db="EMBL/GenBank/DDBJ databases">
        <authorList>
            <person name="Li R."/>
            <person name="Bekaert M."/>
        </authorList>
    </citation>
    <scope>NUCLEOTIDE SEQUENCE [LARGE SCALE GENOMIC DNA]</scope>
    <source>
        <strain evidence="2">wild</strain>
    </source>
</reference>
<name>A0A6J8EYA1_MYTCO</name>
<organism evidence="1 2">
    <name type="scientific">Mytilus coruscus</name>
    <name type="common">Sea mussel</name>
    <dbReference type="NCBI Taxonomy" id="42192"/>
    <lineage>
        <taxon>Eukaryota</taxon>
        <taxon>Metazoa</taxon>
        <taxon>Spiralia</taxon>
        <taxon>Lophotrochozoa</taxon>
        <taxon>Mollusca</taxon>
        <taxon>Bivalvia</taxon>
        <taxon>Autobranchia</taxon>
        <taxon>Pteriomorphia</taxon>
        <taxon>Mytilida</taxon>
        <taxon>Mytiloidea</taxon>
        <taxon>Mytilidae</taxon>
        <taxon>Mytilinae</taxon>
        <taxon>Mytilus</taxon>
    </lineage>
</organism>
<dbReference type="AlphaFoldDB" id="A0A6J8EYA1"/>
<dbReference type="EMBL" id="CACVKT020010064">
    <property type="protein sequence ID" value="CAC5424783.1"/>
    <property type="molecule type" value="Genomic_DNA"/>
</dbReference>
<accession>A0A6J8EYA1</accession>
<sequence>MVGDIDMQGHSITNLPLSITANEPVTKGWYAKNWQDLVKNFTDRNEEWNSEIKLKLEFGPIKPKSRLLCQKCKFEWDPVEQRSICLKCGLVITHMIDRGGGDFDAWNSGRLYGKVQRFSQLQCPTKTIRNHQCTHPCRLGKDLCLRHFNLAIKKGTIVDTVDTPRDWESRLNLPPGAWERFS</sequence>
<dbReference type="Proteomes" id="UP000507470">
    <property type="component" value="Unassembled WGS sequence"/>
</dbReference>
<evidence type="ECO:0000313" key="1">
    <source>
        <dbReference type="EMBL" id="CAC5424783.1"/>
    </source>
</evidence>
<protein>
    <submittedName>
        <fullName evidence="1">Uncharacterized protein</fullName>
    </submittedName>
</protein>
<dbReference type="OrthoDB" id="6206195at2759"/>